<proteinExistence type="predicted"/>
<keyword evidence="1" id="KW-0732">Signal</keyword>
<dbReference type="Proteomes" id="UP001232992">
    <property type="component" value="Unassembled WGS sequence"/>
</dbReference>
<dbReference type="PROSITE" id="PS51257">
    <property type="entry name" value="PROKAR_LIPOPROTEIN"/>
    <property type="match status" value="1"/>
</dbReference>
<keyword evidence="3" id="KW-1185">Reference proteome</keyword>
<evidence type="ECO:0000313" key="2">
    <source>
        <dbReference type="EMBL" id="MDJ1182134.1"/>
    </source>
</evidence>
<sequence length="276" mass="29622">MVNRPLQNWMACVLVAISAIGCSSTSSSAPASTPGTLDFRANGEDFVRQGFVAKDGWAIAFNHLYVTLSEVTAYQSNPPFNPDVEGEIEAEQTIRFDPPKTVDLAAGDETAEPILVYQATDAPAGAYNALSWKMIPATEGPADGQTLVLDGVAQKGDRTINFTISINREYQYYCGEFVGDGRKGLLEPGKTSDLEATFHFDHIFGDADAPPDDPINTGALGFAPLAKLATDGTLEVDDEELQTRLSPEEEQQLTKTLLSLGHVGEGHCRQTAIAPN</sequence>
<reference evidence="2 3" key="1">
    <citation type="submission" date="2023-01" db="EMBL/GenBank/DDBJ databases">
        <title>Novel diversity within Roseofilum (Cyanobacteria; Desertifilaceae) from marine benthic mats with descriptions of four novel species.</title>
        <authorList>
            <person name="Wang Y."/>
            <person name="Berthold D.E."/>
            <person name="Hu J."/>
            <person name="Lefler F.W."/>
            <person name="Laughinghouse H.D. IV."/>
        </authorList>
    </citation>
    <scope>NUCLEOTIDE SEQUENCE [LARGE SCALE GENOMIC DNA]</scope>
    <source>
        <strain evidence="2 3">BLCC-M143</strain>
    </source>
</reference>
<accession>A0ABT7BUE3</accession>
<protein>
    <submittedName>
        <fullName evidence="2">DUF4382 domain-containing protein</fullName>
    </submittedName>
</protein>
<evidence type="ECO:0000313" key="3">
    <source>
        <dbReference type="Proteomes" id="UP001232992"/>
    </source>
</evidence>
<dbReference type="EMBL" id="JAQOSQ010000002">
    <property type="protein sequence ID" value="MDJ1182134.1"/>
    <property type="molecule type" value="Genomic_DNA"/>
</dbReference>
<name>A0ABT7BUE3_9CYAN</name>
<comment type="caution">
    <text evidence="2">The sequence shown here is derived from an EMBL/GenBank/DDBJ whole genome shotgun (WGS) entry which is preliminary data.</text>
</comment>
<feature type="chain" id="PRO_5046394760" evidence="1">
    <location>
        <begin position="32"/>
        <end position="276"/>
    </location>
</feature>
<dbReference type="RefSeq" id="WP_283756787.1">
    <property type="nucleotide sequence ID" value="NZ_JAQOSQ010000002.1"/>
</dbReference>
<evidence type="ECO:0000256" key="1">
    <source>
        <dbReference type="SAM" id="SignalP"/>
    </source>
</evidence>
<gene>
    <name evidence="2" type="ORF">PMH09_02920</name>
</gene>
<feature type="signal peptide" evidence="1">
    <location>
        <begin position="1"/>
        <end position="31"/>
    </location>
</feature>
<organism evidence="2 3">
    <name type="scientific">Roseofilum casamattae BLCC-M143</name>
    <dbReference type="NCBI Taxonomy" id="3022442"/>
    <lineage>
        <taxon>Bacteria</taxon>
        <taxon>Bacillati</taxon>
        <taxon>Cyanobacteriota</taxon>
        <taxon>Cyanophyceae</taxon>
        <taxon>Desertifilales</taxon>
        <taxon>Desertifilaceae</taxon>
        <taxon>Roseofilum</taxon>
        <taxon>Roseofilum casamattae</taxon>
    </lineage>
</organism>